<keyword evidence="14" id="KW-1185">Reference proteome</keyword>
<dbReference type="Gene3D" id="3.40.710.10">
    <property type="entry name" value="DD-peptidase/beta-lactamase superfamily"/>
    <property type="match status" value="1"/>
</dbReference>
<evidence type="ECO:0000256" key="9">
    <source>
        <dbReference type="RuleBase" id="RU004016"/>
    </source>
</evidence>
<comment type="similarity">
    <text evidence="1 9">Belongs to the peptidase S11 family.</text>
</comment>
<feature type="transmembrane region" description="Helical" evidence="10">
    <location>
        <begin position="15"/>
        <end position="36"/>
    </location>
</feature>
<dbReference type="GO" id="GO:0006508">
    <property type="term" value="P:proteolysis"/>
    <property type="evidence" value="ECO:0007669"/>
    <property type="project" value="InterPro"/>
</dbReference>
<evidence type="ECO:0000313" key="13">
    <source>
        <dbReference type="EMBL" id="MBC3861575.1"/>
    </source>
</evidence>
<proteinExistence type="inferred from homology"/>
<reference evidence="13" key="1">
    <citation type="submission" date="2020-08" db="EMBL/GenBank/DDBJ databases">
        <title>Novel species isolated from subtropical streams in China.</title>
        <authorList>
            <person name="Lu H."/>
        </authorList>
    </citation>
    <scope>NUCLEOTIDE SEQUENCE</scope>
    <source>
        <strain evidence="13">KACC 12607</strain>
    </source>
</reference>
<evidence type="ECO:0000256" key="1">
    <source>
        <dbReference type="ARBA" id="ARBA00007164"/>
    </source>
</evidence>
<keyword evidence="4" id="KW-0133">Cell shape</keyword>
<name>A0A923HGD5_9BURK</name>
<feature type="transmembrane region" description="Helical" evidence="10">
    <location>
        <begin position="107"/>
        <end position="132"/>
    </location>
</feature>
<dbReference type="Proteomes" id="UP000634011">
    <property type="component" value="Unassembled WGS sequence"/>
</dbReference>
<evidence type="ECO:0000256" key="2">
    <source>
        <dbReference type="ARBA" id="ARBA00022729"/>
    </source>
</evidence>
<keyword evidence="10" id="KW-0812">Transmembrane</keyword>
<protein>
    <submittedName>
        <fullName evidence="13">Serine hydrolase</fullName>
    </submittedName>
</protein>
<dbReference type="PRINTS" id="PR00725">
    <property type="entry name" value="DADACBPTASE1"/>
</dbReference>
<dbReference type="CDD" id="cd07341">
    <property type="entry name" value="M56_BlaR1_MecR1_like"/>
    <property type="match status" value="1"/>
</dbReference>
<feature type="domain" description="Peptidase M56" evidence="12">
    <location>
        <begin position="21"/>
        <end position="260"/>
    </location>
</feature>
<keyword evidence="5" id="KW-0573">Peptidoglycan synthesis</keyword>
<evidence type="ECO:0000259" key="11">
    <source>
        <dbReference type="Pfam" id="PF00768"/>
    </source>
</evidence>
<dbReference type="InterPro" id="IPR012338">
    <property type="entry name" value="Beta-lactam/transpept-like"/>
</dbReference>
<evidence type="ECO:0000256" key="10">
    <source>
        <dbReference type="SAM" id="Phobius"/>
    </source>
</evidence>
<dbReference type="EMBL" id="JACOFV010000004">
    <property type="protein sequence ID" value="MBC3861575.1"/>
    <property type="molecule type" value="Genomic_DNA"/>
</dbReference>
<feature type="binding site" evidence="8">
    <location>
        <position position="564"/>
    </location>
    <ligand>
        <name>substrate</name>
    </ligand>
</feature>
<dbReference type="Pfam" id="PF00768">
    <property type="entry name" value="Peptidase_S11"/>
    <property type="match status" value="1"/>
</dbReference>
<dbReference type="SUPFAM" id="SSF56601">
    <property type="entry name" value="beta-lactamase/transpeptidase-like"/>
    <property type="match status" value="1"/>
</dbReference>
<evidence type="ECO:0000256" key="6">
    <source>
        <dbReference type="ARBA" id="ARBA00023316"/>
    </source>
</evidence>
<comment type="caution">
    <text evidence="13">The sequence shown here is derived from an EMBL/GenBank/DDBJ whole genome shotgun (WGS) entry which is preliminary data.</text>
</comment>
<dbReference type="InterPro" id="IPR052173">
    <property type="entry name" value="Beta-lactam_resp_regulator"/>
</dbReference>
<feature type="domain" description="Peptidase S11 D-alanyl-D-alanine carboxypeptidase A N-terminal" evidence="11">
    <location>
        <begin position="365"/>
        <end position="594"/>
    </location>
</feature>
<keyword evidence="3 13" id="KW-0378">Hydrolase</keyword>
<evidence type="ECO:0000256" key="8">
    <source>
        <dbReference type="PIRSR" id="PIRSR618044-2"/>
    </source>
</evidence>
<organism evidence="13 14">
    <name type="scientific">Undibacterium jejuense</name>
    <dbReference type="NCBI Taxonomy" id="1344949"/>
    <lineage>
        <taxon>Bacteria</taxon>
        <taxon>Pseudomonadati</taxon>
        <taxon>Pseudomonadota</taxon>
        <taxon>Betaproteobacteria</taxon>
        <taxon>Burkholderiales</taxon>
        <taxon>Oxalobacteraceae</taxon>
        <taxon>Undibacterium</taxon>
    </lineage>
</organism>
<feature type="active site" description="Acyl-ester intermediate" evidence="7">
    <location>
        <position position="395"/>
    </location>
</feature>
<feature type="active site" description="Proton acceptor" evidence="7">
    <location>
        <position position="398"/>
    </location>
</feature>
<feature type="active site" evidence="7">
    <location>
        <position position="452"/>
    </location>
</feature>
<dbReference type="GO" id="GO:0009002">
    <property type="term" value="F:serine-type D-Ala-D-Ala carboxypeptidase activity"/>
    <property type="evidence" value="ECO:0007669"/>
    <property type="project" value="InterPro"/>
</dbReference>
<dbReference type="PANTHER" id="PTHR34978">
    <property type="entry name" value="POSSIBLE SENSOR-TRANSDUCER PROTEIN BLAR"/>
    <property type="match status" value="1"/>
</dbReference>
<dbReference type="PANTHER" id="PTHR34978:SF3">
    <property type="entry name" value="SLR0241 PROTEIN"/>
    <property type="match status" value="1"/>
</dbReference>
<feature type="transmembrane region" description="Helical" evidence="10">
    <location>
        <begin position="45"/>
        <end position="64"/>
    </location>
</feature>
<dbReference type="GO" id="GO:0008360">
    <property type="term" value="P:regulation of cell shape"/>
    <property type="evidence" value="ECO:0007669"/>
    <property type="project" value="UniProtKB-KW"/>
</dbReference>
<keyword evidence="10" id="KW-1133">Transmembrane helix</keyword>
<evidence type="ECO:0000256" key="5">
    <source>
        <dbReference type="ARBA" id="ARBA00022984"/>
    </source>
</evidence>
<accession>A0A923HGD5</accession>
<sequence>MNANFSVAEIIGWPLLHFVWQGVVIGCIAALVCALLRNRRPETRYLVLCVALLICVGWPAFGIYQQVITPQAMGLEAALDLIQQSGGRFDVEFVKDNRVLHTLQNQLPLIVTIWLLGVSLMVARLVVGLLWVRQLGRNLLPQEQQQLQVHWQGRTRLMAQAFGLQRQVAFKIDTRLQTPVTSGCWQPVIVMPASLLSGMSPDLIEALLAHELAHIKRWDYLVNMAQHLALAFLFYHPAVWWISRRMDIEREQIADDVAAAVLGKPRALALALQKLDGWQSAPRMALAANGGHLLARIRRLMRPDQQAWRWTMASPVLGVILSCVVVSAVAKYEYHVNEEQTQALQGALQALKSDPIAAPVKLLVKLNSAHAIVIDDASGEILLQKEADSTVPMASLSKLLTAMVVLDAHQNMQEMLTVTKEDVVALKGASSHLKPGNRLTRQQMLEMTLIPSDNRAAQVLARTYPGGETAFLAAAQTKIDKLGLTHMHMEEPTGYSKNNVASAGDLAHLTQTAMTYPELRSIASAAATSKAKLMVSYGVKSEDSSHQNTNVLVGQKGWDIQLSKTGFTRVAGRCILMHLNVAGRAITMVLLGAEDLDQRTDDILHIREAIEQQSTSS</sequence>
<dbReference type="GO" id="GO:0009252">
    <property type="term" value="P:peptidoglycan biosynthetic process"/>
    <property type="evidence" value="ECO:0007669"/>
    <property type="project" value="UniProtKB-KW"/>
</dbReference>
<dbReference type="InterPro" id="IPR018044">
    <property type="entry name" value="Peptidase_S11"/>
</dbReference>
<gene>
    <name evidence="13" type="ORF">H8K32_05630</name>
</gene>
<evidence type="ECO:0000256" key="7">
    <source>
        <dbReference type="PIRSR" id="PIRSR618044-1"/>
    </source>
</evidence>
<dbReference type="InterPro" id="IPR008756">
    <property type="entry name" value="Peptidase_M56"/>
</dbReference>
<keyword evidence="6" id="KW-0961">Cell wall biogenesis/degradation</keyword>
<keyword evidence="2" id="KW-0732">Signal</keyword>
<evidence type="ECO:0000256" key="4">
    <source>
        <dbReference type="ARBA" id="ARBA00022960"/>
    </source>
</evidence>
<keyword evidence="10" id="KW-0472">Membrane</keyword>
<dbReference type="AlphaFoldDB" id="A0A923HGD5"/>
<dbReference type="GO" id="GO:0071555">
    <property type="term" value="P:cell wall organization"/>
    <property type="evidence" value="ECO:0007669"/>
    <property type="project" value="UniProtKB-KW"/>
</dbReference>
<evidence type="ECO:0000313" key="14">
    <source>
        <dbReference type="Proteomes" id="UP000634011"/>
    </source>
</evidence>
<dbReference type="InterPro" id="IPR001967">
    <property type="entry name" value="Peptidase_S11_N"/>
</dbReference>
<dbReference type="Gene3D" id="3.30.2010.10">
    <property type="entry name" value="Metalloproteases ('zincins'), catalytic domain"/>
    <property type="match status" value="1"/>
</dbReference>
<dbReference type="RefSeq" id="WP_186911509.1">
    <property type="nucleotide sequence ID" value="NZ_JACOFV010000004.1"/>
</dbReference>
<evidence type="ECO:0000259" key="12">
    <source>
        <dbReference type="Pfam" id="PF05569"/>
    </source>
</evidence>
<dbReference type="Pfam" id="PF05569">
    <property type="entry name" value="Peptidase_M56"/>
    <property type="match status" value="1"/>
</dbReference>
<evidence type="ECO:0000256" key="3">
    <source>
        <dbReference type="ARBA" id="ARBA00022801"/>
    </source>
</evidence>